<dbReference type="EMBL" id="FUZF01000027">
    <property type="protein sequence ID" value="SKC09243.1"/>
    <property type="molecule type" value="Genomic_DNA"/>
</dbReference>
<proteinExistence type="predicted"/>
<dbReference type="Pfam" id="PF13557">
    <property type="entry name" value="Phenol_MetA_deg"/>
    <property type="match status" value="1"/>
</dbReference>
<dbReference type="Proteomes" id="UP000190150">
    <property type="component" value="Unassembled WGS sequence"/>
</dbReference>
<evidence type="ECO:0000313" key="2">
    <source>
        <dbReference type="Proteomes" id="UP000190150"/>
    </source>
</evidence>
<accession>A0A1T5GLF7</accession>
<organism evidence="1 2">
    <name type="scientific">Sphingobacterium nematocida</name>
    <dbReference type="NCBI Taxonomy" id="1513896"/>
    <lineage>
        <taxon>Bacteria</taxon>
        <taxon>Pseudomonadati</taxon>
        <taxon>Bacteroidota</taxon>
        <taxon>Sphingobacteriia</taxon>
        <taxon>Sphingobacteriales</taxon>
        <taxon>Sphingobacteriaceae</taxon>
        <taxon>Sphingobacterium</taxon>
    </lineage>
</organism>
<name>A0A1T5GLF7_9SPHI</name>
<sequence length="319" mass="35190">MKAFLVFVILLFFFRITYGQGHYSGSSFNPNDYFAPHAGIIIPVWYGFANMDYYNAAGKKSDQLINPVPENPTALNIKQNVKTHSFILMAIYGGKGKILGADWGMMVIPTLNSPTASIALDYYSQQTGTGNYTFTNKSLGFGDMYIQPVWLSWKQNKMQYALNYGVWAPTGKYEPNSLDNGGHGYWSQNIRGAVKYKPIGQVGITVATTLEINHWQKDTDFREGSHLTIDGGGTHLLNSRGDEIGIFGHYTKQVSDDKGSTGSFLSDRIAGVGGFVSYWIVPKKVGAMARVTQNFSTESRFGGIAFQTGLNILIPTSPH</sequence>
<dbReference type="RefSeq" id="WP_079645807.1">
    <property type="nucleotide sequence ID" value="NZ_FUZF01000027.1"/>
</dbReference>
<dbReference type="OrthoDB" id="9810698at2"/>
<gene>
    <name evidence="1" type="ORF">SAMN05660841_04184</name>
</gene>
<protein>
    <submittedName>
        <fullName evidence="1">Putative MetA-pathway of phenol degradation</fullName>
    </submittedName>
</protein>
<reference evidence="2" key="1">
    <citation type="submission" date="2017-02" db="EMBL/GenBank/DDBJ databases">
        <authorList>
            <person name="Varghese N."/>
            <person name="Submissions S."/>
        </authorList>
    </citation>
    <scope>NUCLEOTIDE SEQUENCE [LARGE SCALE GENOMIC DNA]</scope>
    <source>
        <strain evidence="2">DSM 24091</strain>
    </source>
</reference>
<dbReference type="AlphaFoldDB" id="A0A1T5GLF7"/>
<keyword evidence="2" id="KW-1185">Reference proteome</keyword>
<dbReference type="InterPro" id="IPR025737">
    <property type="entry name" value="FApF"/>
</dbReference>
<dbReference type="STRING" id="1513896.SAMN05660841_04184"/>
<evidence type="ECO:0000313" key="1">
    <source>
        <dbReference type="EMBL" id="SKC09243.1"/>
    </source>
</evidence>